<dbReference type="CDD" id="cd03134">
    <property type="entry name" value="GATase1_PfpI_like"/>
    <property type="match status" value="1"/>
</dbReference>
<dbReference type="RefSeq" id="WP_111000652.1">
    <property type="nucleotide sequence ID" value="NZ_QKTW01000026.1"/>
</dbReference>
<dbReference type="GO" id="GO:0008233">
    <property type="term" value="F:peptidase activity"/>
    <property type="evidence" value="ECO:0007669"/>
    <property type="project" value="UniProtKB-KW"/>
</dbReference>
<dbReference type="Pfam" id="PF01965">
    <property type="entry name" value="DJ-1_PfpI"/>
    <property type="match status" value="1"/>
</dbReference>
<name>A0A2W2AT90_9BACT</name>
<keyword evidence="3" id="KW-0378">Hydrolase</keyword>
<dbReference type="InterPro" id="IPR006286">
    <property type="entry name" value="C56_PfpI-like"/>
</dbReference>
<comment type="caution">
    <text evidence="3">The sequence shown here is derived from an EMBL/GenBank/DDBJ whole genome shotgun (WGS) entry which is preliminary data.</text>
</comment>
<comment type="similarity">
    <text evidence="1">Belongs to the peptidase C56 family.</text>
</comment>
<dbReference type="Proteomes" id="UP000248745">
    <property type="component" value="Unassembled WGS sequence"/>
</dbReference>
<protein>
    <submittedName>
        <fullName evidence="3">Protease</fullName>
    </submittedName>
</protein>
<keyword evidence="3" id="KW-0645">Protease</keyword>
<dbReference type="NCBIfam" id="TIGR01382">
    <property type="entry name" value="PfpI"/>
    <property type="match status" value="1"/>
</dbReference>
<dbReference type="InterPro" id="IPR002818">
    <property type="entry name" value="DJ-1/PfpI"/>
</dbReference>
<proteinExistence type="inferred from homology"/>
<keyword evidence="4" id="KW-1185">Reference proteome</keyword>
<organism evidence="3 4">
    <name type="scientific">Taibaiella soli</name>
    <dbReference type="NCBI Taxonomy" id="1649169"/>
    <lineage>
        <taxon>Bacteria</taxon>
        <taxon>Pseudomonadati</taxon>
        <taxon>Bacteroidota</taxon>
        <taxon>Chitinophagia</taxon>
        <taxon>Chitinophagales</taxon>
        <taxon>Chitinophagaceae</taxon>
        <taxon>Taibaiella</taxon>
    </lineage>
</organism>
<sequence length="183" mass="20050">MEGKLKGKNVAIIATNGVEQSEFEEPLKALKKAEANIKIISLKAEPIKTWKNKDWSDTHNVDLTIDQANSSDYDAVVLPGGVINADILRTNQDVVNFVKDFFDAGKPIAAICHAPWILIETGALRGRNVTSYHSLQTDLSNAGAVWIDEEVVVDNGLVTSRTPKDLVAFCQKMVEEIGEGVHH</sequence>
<dbReference type="PANTHER" id="PTHR42733:SF12">
    <property type="entry name" value="PROTEINASE"/>
    <property type="match status" value="1"/>
</dbReference>
<dbReference type="InterPro" id="IPR029062">
    <property type="entry name" value="Class_I_gatase-like"/>
</dbReference>
<dbReference type="GO" id="GO:0006508">
    <property type="term" value="P:proteolysis"/>
    <property type="evidence" value="ECO:0007669"/>
    <property type="project" value="UniProtKB-KW"/>
</dbReference>
<dbReference type="Gene3D" id="3.40.50.880">
    <property type="match status" value="1"/>
</dbReference>
<reference evidence="3 4" key="1">
    <citation type="submission" date="2018-06" db="EMBL/GenBank/DDBJ databases">
        <title>Mucibacter soli gen. nov., sp. nov., a new member of the family Chitinophagaceae producing mucin.</title>
        <authorList>
            <person name="Kim M.-K."/>
            <person name="Park S."/>
            <person name="Kim T.-S."/>
            <person name="Joung Y."/>
            <person name="Han J.-H."/>
            <person name="Kim S.B."/>
        </authorList>
    </citation>
    <scope>NUCLEOTIDE SEQUENCE [LARGE SCALE GENOMIC DNA]</scope>
    <source>
        <strain evidence="3 4">R1-15</strain>
    </source>
</reference>
<feature type="domain" description="DJ-1/PfpI" evidence="2">
    <location>
        <begin position="8"/>
        <end position="176"/>
    </location>
</feature>
<evidence type="ECO:0000259" key="2">
    <source>
        <dbReference type="Pfam" id="PF01965"/>
    </source>
</evidence>
<dbReference type="SUPFAM" id="SSF52317">
    <property type="entry name" value="Class I glutamine amidotransferase-like"/>
    <property type="match status" value="1"/>
</dbReference>
<dbReference type="EMBL" id="QKTW01000026">
    <property type="protein sequence ID" value="PZF71184.1"/>
    <property type="molecule type" value="Genomic_DNA"/>
</dbReference>
<evidence type="ECO:0000256" key="1">
    <source>
        <dbReference type="ARBA" id="ARBA00008542"/>
    </source>
</evidence>
<gene>
    <name evidence="3" type="ORF">DN068_19610</name>
</gene>
<accession>A0A2W2AT90</accession>
<dbReference type="PROSITE" id="PS51276">
    <property type="entry name" value="PEPTIDASE_C56_PFPI"/>
    <property type="match status" value="1"/>
</dbReference>
<evidence type="ECO:0000313" key="3">
    <source>
        <dbReference type="EMBL" id="PZF71184.1"/>
    </source>
</evidence>
<evidence type="ECO:0000313" key="4">
    <source>
        <dbReference type="Proteomes" id="UP000248745"/>
    </source>
</evidence>
<dbReference type="AlphaFoldDB" id="A0A2W2AT90"/>
<dbReference type="PANTHER" id="PTHR42733">
    <property type="entry name" value="DJ-1 PROTEIN"/>
    <property type="match status" value="1"/>
</dbReference>
<dbReference type="OrthoDB" id="9792284at2"/>